<evidence type="ECO:0000256" key="5">
    <source>
        <dbReference type="ARBA" id="ARBA00022989"/>
    </source>
</evidence>
<comment type="caution">
    <text evidence="10">The sequence shown here is derived from an EMBL/GenBank/DDBJ whole genome shotgun (WGS) entry which is preliminary data.</text>
</comment>
<keyword evidence="3" id="KW-0132">Cell division</keyword>
<evidence type="ECO:0000256" key="6">
    <source>
        <dbReference type="ARBA" id="ARBA00023136"/>
    </source>
</evidence>
<dbReference type="InterPro" id="IPR050487">
    <property type="entry name" value="FtsQ_DivIB"/>
</dbReference>
<keyword evidence="7" id="KW-0131">Cell cycle</keyword>
<organism evidence="10 11">
    <name type="scientific">Clostridium sardiniense</name>
    <name type="common">Clostridium absonum</name>
    <dbReference type="NCBI Taxonomy" id="29369"/>
    <lineage>
        <taxon>Bacteria</taxon>
        <taxon>Bacillati</taxon>
        <taxon>Bacillota</taxon>
        <taxon>Clostridia</taxon>
        <taxon>Eubacteriales</taxon>
        <taxon>Clostridiaceae</taxon>
        <taxon>Clostridium</taxon>
    </lineage>
</organism>
<keyword evidence="5 8" id="KW-1133">Transmembrane helix</keyword>
<evidence type="ECO:0000256" key="1">
    <source>
        <dbReference type="ARBA" id="ARBA00004370"/>
    </source>
</evidence>
<dbReference type="Gene3D" id="3.10.20.310">
    <property type="entry name" value="membrane protein fhac"/>
    <property type="match status" value="1"/>
</dbReference>
<dbReference type="PANTHER" id="PTHR37820">
    <property type="entry name" value="CELL DIVISION PROTEIN DIVIB"/>
    <property type="match status" value="1"/>
</dbReference>
<dbReference type="InterPro" id="IPR013685">
    <property type="entry name" value="POTRA_FtsQ_type"/>
</dbReference>
<dbReference type="InterPro" id="IPR034746">
    <property type="entry name" value="POTRA"/>
</dbReference>
<dbReference type="RefSeq" id="WP_221859742.1">
    <property type="nucleotide sequence ID" value="NZ_JAIKTU010000004.1"/>
</dbReference>
<evidence type="ECO:0000256" key="7">
    <source>
        <dbReference type="ARBA" id="ARBA00023306"/>
    </source>
</evidence>
<evidence type="ECO:0000313" key="10">
    <source>
        <dbReference type="EMBL" id="MBY0754864.1"/>
    </source>
</evidence>
<dbReference type="Proteomes" id="UP001299068">
    <property type="component" value="Unassembled WGS sequence"/>
</dbReference>
<keyword evidence="6 8" id="KW-0472">Membrane</keyword>
<sequence length="269" mass="30573">MDINKIVRIGLEKRMGANGNKYIKKAKRKRLIKKSIFIIILLSIAGGLIVTKSNLFLIKNVKVSGENLVTKDLIDEKLQSIKGENIFFIKSSEVEKVLKSDPYINGVTLKRHFPSTLEVDIKEKNIGYYVKYGDEYDVISSDLVLLEKVNKLKGDGLIEIKGLKSEGRKIGEKYVDTKDDKRLENFLETLYEIKNSNTTKNKITMVNVTNINDIIVYFNNDVKVKVGNGNDLIKKINTALNILEDKKLNLKKGYIDLSFEGTPVIKEEK</sequence>
<accession>A0ABS7KVX3</accession>
<evidence type="ECO:0000313" key="11">
    <source>
        <dbReference type="Proteomes" id="UP001299068"/>
    </source>
</evidence>
<feature type="domain" description="POTRA" evidence="9">
    <location>
        <begin position="56"/>
        <end position="124"/>
    </location>
</feature>
<proteinExistence type="predicted"/>
<dbReference type="PROSITE" id="PS51779">
    <property type="entry name" value="POTRA"/>
    <property type="match status" value="1"/>
</dbReference>
<protein>
    <submittedName>
        <fullName evidence="10">FtsQ-type POTRA domain-containing protein</fullName>
    </submittedName>
</protein>
<reference evidence="10 11" key="1">
    <citation type="journal article" date="2021" name="Cell Host Microbe">
        <title>in vivo commensal control of Clostridioides difficile virulence.</title>
        <authorList>
            <person name="Girinathan B.P."/>
            <person name="Dibenedetto N."/>
            <person name="Worley J.N."/>
            <person name="Peltier J."/>
            <person name="Arrieta-Ortiz M.L."/>
            <person name="Rupa Christinal Immanuel S."/>
            <person name="Lavin R."/>
            <person name="Delaney M.L."/>
            <person name="Cummins C."/>
            <person name="Hoffmann M."/>
            <person name="Luo Y."/>
            <person name="Gonzalez-Escalona N."/>
            <person name="Allard M."/>
            <person name="Onderdonk A.B."/>
            <person name="Gerber G.K."/>
            <person name="Sonenshein A.L."/>
            <person name="Baliga N."/>
            <person name="Dupuy B."/>
            <person name="Bry L."/>
        </authorList>
    </citation>
    <scope>NUCLEOTIDE SEQUENCE [LARGE SCALE GENOMIC DNA]</scope>
    <source>
        <strain evidence="10 11">DSM 599</strain>
    </source>
</reference>
<name>A0ABS7KVX3_CLOSR</name>
<keyword evidence="4 8" id="KW-0812">Transmembrane</keyword>
<evidence type="ECO:0000256" key="3">
    <source>
        <dbReference type="ARBA" id="ARBA00022618"/>
    </source>
</evidence>
<evidence type="ECO:0000256" key="8">
    <source>
        <dbReference type="SAM" id="Phobius"/>
    </source>
</evidence>
<dbReference type="Pfam" id="PF08478">
    <property type="entry name" value="POTRA_1"/>
    <property type="match status" value="1"/>
</dbReference>
<comment type="subcellular location">
    <subcellularLocation>
        <location evidence="1">Membrane</location>
    </subcellularLocation>
</comment>
<feature type="transmembrane region" description="Helical" evidence="8">
    <location>
        <begin position="31"/>
        <end position="50"/>
    </location>
</feature>
<keyword evidence="2" id="KW-1003">Cell membrane</keyword>
<keyword evidence="11" id="KW-1185">Reference proteome</keyword>
<dbReference type="Pfam" id="PF03799">
    <property type="entry name" value="FtsQ_DivIB_C"/>
    <property type="match status" value="1"/>
</dbReference>
<evidence type="ECO:0000256" key="4">
    <source>
        <dbReference type="ARBA" id="ARBA00022692"/>
    </source>
</evidence>
<gene>
    <name evidence="10" type="ORF">K5V21_05280</name>
</gene>
<dbReference type="PANTHER" id="PTHR37820:SF1">
    <property type="entry name" value="CELL DIVISION PROTEIN FTSQ"/>
    <property type="match status" value="1"/>
</dbReference>
<dbReference type="InterPro" id="IPR005548">
    <property type="entry name" value="Cell_div_FtsQ/DivIB_C"/>
</dbReference>
<dbReference type="EMBL" id="JAIKTU010000004">
    <property type="protein sequence ID" value="MBY0754864.1"/>
    <property type="molecule type" value="Genomic_DNA"/>
</dbReference>
<evidence type="ECO:0000259" key="9">
    <source>
        <dbReference type="PROSITE" id="PS51779"/>
    </source>
</evidence>
<evidence type="ECO:0000256" key="2">
    <source>
        <dbReference type="ARBA" id="ARBA00022475"/>
    </source>
</evidence>